<sequence length="140" mass="16299">MLGVGATTSSWALSVGGRLMSAMPRTYISLFRSPVCIAHSNRGFKQHMNETFTHSAGRSVVVKGSSSMSAYFYLRKVLNESNFRSLVKGQERFESNPDKRRRKRKERDWAIYMLEVRRQSRQAMDLARRTQQEKNQYRDI</sequence>
<dbReference type="Proteomes" id="UP001648503">
    <property type="component" value="Unassembled WGS sequence"/>
</dbReference>
<evidence type="ECO:0000313" key="1">
    <source>
        <dbReference type="EMBL" id="KAH6593312.1"/>
    </source>
</evidence>
<name>A0ABQ8F717_9FUNG</name>
<protein>
    <recommendedName>
        <fullName evidence="3">Ribosomal protein S21</fullName>
    </recommendedName>
</protein>
<keyword evidence="2" id="KW-1185">Reference proteome</keyword>
<gene>
    <name evidence="1" type="ORF">BASA50_007520</name>
</gene>
<evidence type="ECO:0000313" key="2">
    <source>
        <dbReference type="Proteomes" id="UP001648503"/>
    </source>
</evidence>
<proteinExistence type="predicted"/>
<reference evidence="1 2" key="1">
    <citation type="submission" date="2021-02" db="EMBL/GenBank/DDBJ databases">
        <title>Variation within the Batrachochytrium salamandrivorans European outbreak.</title>
        <authorList>
            <person name="Kelly M."/>
            <person name="Pasmans F."/>
            <person name="Shea T.P."/>
            <person name="Munoz J.F."/>
            <person name="Carranza S."/>
            <person name="Cuomo C.A."/>
            <person name="Martel A."/>
        </authorList>
    </citation>
    <scope>NUCLEOTIDE SEQUENCE [LARGE SCALE GENOMIC DNA]</scope>
    <source>
        <strain evidence="1 2">AMFP18/2</strain>
    </source>
</reference>
<dbReference type="EMBL" id="JAFCIX010000357">
    <property type="protein sequence ID" value="KAH6593312.1"/>
    <property type="molecule type" value="Genomic_DNA"/>
</dbReference>
<evidence type="ECO:0008006" key="3">
    <source>
        <dbReference type="Google" id="ProtNLM"/>
    </source>
</evidence>
<comment type="caution">
    <text evidence="1">The sequence shown here is derived from an EMBL/GenBank/DDBJ whole genome shotgun (WGS) entry which is preliminary data.</text>
</comment>
<accession>A0ABQ8F717</accession>
<organism evidence="1 2">
    <name type="scientific">Batrachochytrium salamandrivorans</name>
    <dbReference type="NCBI Taxonomy" id="1357716"/>
    <lineage>
        <taxon>Eukaryota</taxon>
        <taxon>Fungi</taxon>
        <taxon>Fungi incertae sedis</taxon>
        <taxon>Chytridiomycota</taxon>
        <taxon>Chytridiomycota incertae sedis</taxon>
        <taxon>Chytridiomycetes</taxon>
        <taxon>Rhizophydiales</taxon>
        <taxon>Rhizophydiales incertae sedis</taxon>
        <taxon>Batrachochytrium</taxon>
    </lineage>
</organism>